<dbReference type="Pfam" id="PF02224">
    <property type="entry name" value="Cytidylate_kin"/>
    <property type="match status" value="1"/>
</dbReference>
<dbReference type="SUPFAM" id="SSF52540">
    <property type="entry name" value="P-loop containing nucleoside triphosphate hydrolases"/>
    <property type="match status" value="1"/>
</dbReference>
<evidence type="ECO:0000256" key="2">
    <source>
        <dbReference type="ARBA" id="ARBA00022679"/>
    </source>
</evidence>
<dbReference type="eggNOG" id="COG0283">
    <property type="taxonomic scope" value="Bacteria"/>
</dbReference>
<dbReference type="EC" id="2.7.4.25" evidence="1"/>
<comment type="catalytic activity">
    <reaction evidence="7">
        <text>CMP + ATP = CDP + ADP</text>
        <dbReference type="Rhea" id="RHEA:11600"/>
        <dbReference type="ChEBI" id="CHEBI:30616"/>
        <dbReference type="ChEBI" id="CHEBI:58069"/>
        <dbReference type="ChEBI" id="CHEBI:60377"/>
        <dbReference type="ChEBI" id="CHEBI:456216"/>
        <dbReference type="EC" id="2.7.4.25"/>
    </reaction>
</comment>
<evidence type="ECO:0000313" key="10">
    <source>
        <dbReference type="Proteomes" id="UP000000771"/>
    </source>
</evidence>
<dbReference type="GO" id="GO:0036431">
    <property type="term" value="F:dCMP kinase activity"/>
    <property type="evidence" value="ECO:0007669"/>
    <property type="project" value="InterPro"/>
</dbReference>
<sequence length="200" mass="21051">MIAIDGLSGTGKSTLAVRLADDLKIACINTGLYFRFAAHLAEAEGLAPAEVAEELRRVGDPLARYREAEALGARLRDPTLTEVLAVLTQDRLVRDAVLALERADIHALGSAVVEGRDIGTVVVPDAELKLFLVARDAVRVARRHDEGVAVLARDRVNARRAVAPALPAADAIVVDTSDVSVAALAVRVGELVAALSEVPA</sequence>
<reference evidence="9 10" key="1">
    <citation type="journal article" date="2009" name="Stand. Genomic Sci.">
        <title>Complete genome sequence of Acidimicrobium ferrooxidans type strain (ICP).</title>
        <authorList>
            <person name="Clum A."/>
            <person name="Nolan M."/>
            <person name="Lang E."/>
            <person name="Glavina Del Rio T."/>
            <person name="Tice H."/>
            <person name="Copeland A."/>
            <person name="Cheng J.F."/>
            <person name="Lucas S."/>
            <person name="Chen F."/>
            <person name="Bruce D."/>
            <person name="Goodwin L."/>
            <person name="Pitluck S."/>
            <person name="Ivanova N."/>
            <person name="Mavrommatis K."/>
            <person name="Mikhailova N."/>
            <person name="Pati A."/>
            <person name="Chen A."/>
            <person name="Palaniappan K."/>
            <person name="Goker M."/>
            <person name="Spring S."/>
            <person name="Land M."/>
            <person name="Hauser L."/>
            <person name="Chang Y.J."/>
            <person name="Jeffries C.C."/>
            <person name="Chain P."/>
            <person name="Bristow J."/>
            <person name="Eisen J.A."/>
            <person name="Markowitz V."/>
            <person name="Hugenholtz P."/>
            <person name="Kyrpides N.C."/>
            <person name="Klenk H.P."/>
            <person name="Lapidus A."/>
        </authorList>
    </citation>
    <scope>NUCLEOTIDE SEQUENCE [LARGE SCALE GENOMIC DNA]</scope>
    <source>
        <strain evidence="10">DSM 10331 / JCM 15462 / NBRC 103882 / ICP</strain>
    </source>
</reference>
<keyword evidence="3" id="KW-0547">Nucleotide-binding</keyword>
<dbReference type="GO" id="GO:0036430">
    <property type="term" value="F:CMP kinase activity"/>
    <property type="evidence" value="ECO:0007669"/>
    <property type="project" value="RHEA"/>
</dbReference>
<dbReference type="InterPro" id="IPR011994">
    <property type="entry name" value="Cytidylate_kinase_dom"/>
</dbReference>
<keyword evidence="5" id="KW-0067">ATP-binding</keyword>
<evidence type="ECO:0000256" key="1">
    <source>
        <dbReference type="ARBA" id="ARBA00012906"/>
    </source>
</evidence>
<keyword evidence="10" id="KW-1185">Reference proteome</keyword>
<organism evidence="9 10">
    <name type="scientific">Acidimicrobium ferrooxidans (strain DSM 10331 / JCM 15462 / NBRC 103882 / ICP)</name>
    <dbReference type="NCBI Taxonomy" id="525909"/>
    <lineage>
        <taxon>Bacteria</taxon>
        <taxon>Bacillati</taxon>
        <taxon>Actinomycetota</taxon>
        <taxon>Acidimicrobiia</taxon>
        <taxon>Acidimicrobiales</taxon>
        <taxon>Acidimicrobiaceae</taxon>
        <taxon>Acidimicrobium</taxon>
    </lineage>
</organism>
<dbReference type="Proteomes" id="UP000000771">
    <property type="component" value="Chromosome"/>
</dbReference>
<dbReference type="InterPro" id="IPR027417">
    <property type="entry name" value="P-loop_NTPase"/>
</dbReference>
<gene>
    <name evidence="9" type="ordered locus">Afer_1351</name>
</gene>
<dbReference type="STRING" id="525909.Afer_1351"/>
<dbReference type="CDD" id="cd02020">
    <property type="entry name" value="CMPK"/>
    <property type="match status" value="1"/>
</dbReference>
<dbReference type="AlphaFoldDB" id="C7LZW9"/>
<comment type="catalytic activity">
    <reaction evidence="6">
        <text>dCMP + ATP = dCDP + ADP</text>
        <dbReference type="Rhea" id="RHEA:25094"/>
        <dbReference type="ChEBI" id="CHEBI:30616"/>
        <dbReference type="ChEBI" id="CHEBI:57566"/>
        <dbReference type="ChEBI" id="CHEBI:58593"/>
        <dbReference type="ChEBI" id="CHEBI:456216"/>
        <dbReference type="EC" id="2.7.4.25"/>
    </reaction>
</comment>
<evidence type="ECO:0000256" key="7">
    <source>
        <dbReference type="ARBA" id="ARBA00048478"/>
    </source>
</evidence>
<dbReference type="GO" id="GO:0005524">
    <property type="term" value="F:ATP binding"/>
    <property type="evidence" value="ECO:0007669"/>
    <property type="project" value="UniProtKB-KW"/>
</dbReference>
<dbReference type="Gene3D" id="3.40.50.300">
    <property type="entry name" value="P-loop containing nucleotide triphosphate hydrolases"/>
    <property type="match status" value="1"/>
</dbReference>
<evidence type="ECO:0000259" key="8">
    <source>
        <dbReference type="Pfam" id="PF02224"/>
    </source>
</evidence>
<keyword evidence="2" id="KW-0808">Transferase</keyword>
<dbReference type="EMBL" id="CP001631">
    <property type="protein sequence ID" value="ACU54277.1"/>
    <property type="molecule type" value="Genomic_DNA"/>
</dbReference>
<accession>C7LZW9</accession>
<evidence type="ECO:0000256" key="6">
    <source>
        <dbReference type="ARBA" id="ARBA00047615"/>
    </source>
</evidence>
<feature type="domain" description="Cytidylate kinase" evidence="8">
    <location>
        <begin position="2"/>
        <end position="187"/>
    </location>
</feature>
<name>C7LZW9_ACIFD</name>
<proteinExistence type="predicted"/>
<evidence type="ECO:0000256" key="3">
    <source>
        <dbReference type="ARBA" id="ARBA00022741"/>
    </source>
</evidence>
<protein>
    <recommendedName>
        <fullName evidence="1">(d)CMP kinase</fullName>
        <ecNumber evidence="1">2.7.4.25</ecNumber>
    </recommendedName>
</protein>
<dbReference type="HOGENOM" id="CLU_079959_0_0_11"/>
<dbReference type="KEGG" id="afo:Afer_1351"/>
<evidence type="ECO:0000313" key="9">
    <source>
        <dbReference type="EMBL" id="ACU54277.1"/>
    </source>
</evidence>
<evidence type="ECO:0000256" key="4">
    <source>
        <dbReference type="ARBA" id="ARBA00022777"/>
    </source>
</evidence>
<keyword evidence="4 9" id="KW-0418">Kinase</keyword>
<evidence type="ECO:0000256" key="5">
    <source>
        <dbReference type="ARBA" id="ARBA00022840"/>
    </source>
</evidence>